<dbReference type="OrthoDB" id="271506at2759"/>
<dbReference type="GO" id="GO:0016020">
    <property type="term" value="C:membrane"/>
    <property type="evidence" value="ECO:0007669"/>
    <property type="project" value="UniProtKB-SubCell"/>
</dbReference>
<evidence type="ECO:0000256" key="3">
    <source>
        <dbReference type="ARBA" id="ARBA00022692"/>
    </source>
</evidence>
<reference evidence="10" key="1">
    <citation type="submission" date="2022-08" db="UniProtKB">
        <authorList>
            <consortium name="EnsemblMetazoa"/>
        </authorList>
    </citation>
    <scope>IDENTIFICATION</scope>
    <source>
        <strain evidence="10">05x7-T-G4-1.051#20</strain>
    </source>
</reference>
<accession>A0A8W8J1H2</accession>
<dbReference type="SMART" id="SM00679">
    <property type="entry name" value="CTNS"/>
    <property type="match status" value="2"/>
</dbReference>
<feature type="signal peptide" evidence="9">
    <location>
        <begin position="1"/>
        <end position="18"/>
    </location>
</feature>
<comment type="similarity">
    <text evidence="7">Belongs to the MPDU1 (TC 2.A.43.3) family.</text>
</comment>
<feature type="transmembrane region" description="Helical" evidence="8">
    <location>
        <begin position="272"/>
        <end position="294"/>
    </location>
</feature>
<sequence length="302" mass="34581">MTGFRRLIFLSFIAPSCCFWSLSLRQTACNMNDTYIHVYKPFDSVVLGIYDLFELLYSAWNMFDATTTAAEPIDGSVIPDVCYTELFQRRYLFYGQCLLTFIVKIYGYVLIGSMILGQLPQIFKVLKRRNGSGINVLSTLLMLEASSSTVAYSVWKQFPINTWGENLVFMVENVILVCLLLQYNRRPLSALMFMLLYVVVMLLLLLPLLPTTFLISLHILSMPIFSISRVMQIYTNYRNHGTGQLSAASAFLSMFQSFGRFTSSLLLTMDKIMILTFVQASILNIVLTAQIVYYRRKEKKGK</sequence>
<keyword evidence="11" id="KW-1185">Reference proteome</keyword>
<dbReference type="Pfam" id="PF04193">
    <property type="entry name" value="PQ-loop"/>
    <property type="match status" value="1"/>
</dbReference>
<evidence type="ECO:0000256" key="7">
    <source>
        <dbReference type="ARBA" id="ARBA00038475"/>
    </source>
</evidence>
<feature type="transmembrane region" description="Helical" evidence="8">
    <location>
        <begin position="190"/>
        <end position="209"/>
    </location>
</feature>
<evidence type="ECO:0000256" key="1">
    <source>
        <dbReference type="ARBA" id="ARBA00004141"/>
    </source>
</evidence>
<dbReference type="InterPro" id="IPR016817">
    <property type="entry name" value="MannP-dilichol_defect-1"/>
</dbReference>
<keyword evidence="9" id="KW-0732">Signal</keyword>
<evidence type="ECO:0000313" key="11">
    <source>
        <dbReference type="Proteomes" id="UP000005408"/>
    </source>
</evidence>
<evidence type="ECO:0000256" key="4">
    <source>
        <dbReference type="ARBA" id="ARBA00022737"/>
    </source>
</evidence>
<dbReference type="PANTHER" id="PTHR12226:SF2">
    <property type="entry name" value="MANNOSE-P-DOLICHOL UTILIZATION DEFECT 1 PROTEIN"/>
    <property type="match status" value="1"/>
</dbReference>
<keyword evidence="6 8" id="KW-0472">Membrane</keyword>
<proteinExistence type="inferred from homology"/>
<name>A0A8W8J1H2_MAGGI</name>
<evidence type="ECO:0000256" key="5">
    <source>
        <dbReference type="ARBA" id="ARBA00022989"/>
    </source>
</evidence>
<dbReference type="InterPro" id="IPR006603">
    <property type="entry name" value="PQ-loop_rpt"/>
</dbReference>
<evidence type="ECO:0000256" key="6">
    <source>
        <dbReference type="ARBA" id="ARBA00023136"/>
    </source>
</evidence>
<evidence type="ECO:0000256" key="9">
    <source>
        <dbReference type="SAM" id="SignalP"/>
    </source>
</evidence>
<feature type="transmembrane region" description="Helical" evidence="8">
    <location>
        <begin position="93"/>
        <end position="116"/>
    </location>
</feature>
<dbReference type="Gene3D" id="1.20.1280.290">
    <property type="match status" value="2"/>
</dbReference>
<feature type="transmembrane region" description="Helical" evidence="8">
    <location>
        <begin position="167"/>
        <end position="183"/>
    </location>
</feature>
<keyword evidence="2" id="KW-0813">Transport</keyword>
<dbReference type="EnsemblMetazoa" id="G16629.13">
    <property type="protein sequence ID" value="G16629.13:cds"/>
    <property type="gene ID" value="G16629"/>
</dbReference>
<evidence type="ECO:0000313" key="10">
    <source>
        <dbReference type="EnsemblMetazoa" id="G16629.13:cds"/>
    </source>
</evidence>
<dbReference type="OMA" id="WGENLVF"/>
<dbReference type="EnsemblMetazoa" id="G16629.7">
    <property type="protein sequence ID" value="G16629.7:cds"/>
    <property type="gene ID" value="G16629"/>
</dbReference>
<protein>
    <recommendedName>
        <fullName evidence="12">Mannose-P-dolichol utilization defect 1 protein homolog</fullName>
    </recommendedName>
</protein>
<organism evidence="10 11">
    <name type="scientific">Magallana gigas</name>
    <name type="common">Pacific oyster</name>
    <name type="synonym">Crassostrea gigas</name>
    <dbReference type="NCBI Taxonomy" id="29159"/>
    <lineage>
        <taxon>Eukaryota</taxon>
        <taxon>Metazoa</taxon>
        <taxon>Spiralia</taxon>
        <taxon>Lophotrochozoa</taxon>
        <taxon>Mollusca</taxon>
        <taxon>Bivalvia</taxon>
        <taxon>Autobranchia</taxon>
        <taxon>Pteriomorphia</taxon>
        <taxon>Ostreida</taxon>
        <taxon>Ostreoidea</taxon>
        <taxon>Ostreidae</taxon>
        <taxon>Magallana</taxon>
    </lineage>
</organism>
<keyword evidence="3 8" id="KW-0812">Transmembrane</keyword>
<dbReference type="Proteomes" id="UP000005408">
    <property type="component" value="Unassembled WGS sequence"/>
</dbReference>
<keyword evidence="5 8" id="KW-1133">Transmembrane helix</keyword>
<feature type="transmembrane region" description="Helical" evidence="8">
    <location>
        <begin position="136"/>
        <end position="155"/>
    </location>
</feature>
<dbReference type="PANTHER" id="PTHR12226">
    <property type="entry name" value="MANNOSE-P-DOLICHOL UTILIZATION DEFECT 1 LEC35 -RELATED"/>
    <property type="match status" value="1"/>
</dbReference>
<evidence type="ECO:0008006" key="12">
    <source>
        <dbReference type="Google" id="ProtNLM"/>
    </source>
</evidence>
<dbReference type="AlphaFoldDB" id="A0A8W8J1H2"/>
<keyword evidence="4" id="KW-0677">Repeat</keyword>
<evidence type="ECO:0000256" key="2">
    <source>
        <dbReference type="ARBA" id="ARBA00022448"/>
    </source>
</evidence>
<comment type="subcellular location">
    <subcellularLocation>
        <location evidence="1">Membrane</location>
        <topology evidence="1">Multi-pass membrane protein</topology>
    </subcellularLocation>
</comment>
<evidence type="ECO:0000256" key="8">
    <source>
        <dbReference type="SAM" id="Phobius"/>
    </source>
</evidence>
<feature type="chain" id="PRO_5042430952" description="Mannose-P-dolichol utilization defect 1 protein homolog" evidence="9">
    <location>
        <begin position="19"/>
        <end position="302"/>
    </location>
</feature>